<dbReference type="Pfam" id="PF20152">
    <property type="entry name" value="DUF6534"/>
    <property type="match status" value="1"/>
</dbReference>
<evidence type="ECO:0000313" key="4">
    <source>
        <dbReference type="Proteomes" id="UP000812287"/>
    </source>
</evidence>
<accession>A0A9P7W399</accession>
<sequence>MGQYDQSLGALLIGSWFNAMLYMLELWHGYVFFSTFRGDTIIVKCMVCISLLVDTLGTANDCACIYLYTITHWGDKDYILAQNWAVPTYVILSGISACNVQLFLSYRFWTLAKNLLVTVVLITFSFASLGGAIANGITVVRHSDYAQRNFNIKTVTIWLVASAVADVSIASSLIFQLQSTKPVFKETKALIRRLTVMAIQTGSVTTVLATLCLILYLVNTESNVTVGFGFCLGRVYALTMLFNLNTRVKGRRHTEETIYPQDSGSVGFRLRSMNSSDLGGISVHRTAIVRIDGSEEYGRAGMFLTLGVRSRIRMARVAPRCDGDTVRYALYTMLVGDHDPASHLSTIEVKGLDPSAYGMYVPFRELSVSKEWLIMHHS</sequence>
<dbReference type="PANTHER" id="PTHR40465">
    <property type="entry name" value="CHROMOSOME 1, WHOLE GENOME SHOTGUN SEQUENCE"/>
    <property type="match status" value="1"/>
</dbReference>
<feature type="transmembrane region" description="Helical" evidence="1">
    <location>
        <begin position="224"/>
        <end position="244"/>
    </location>
</feature>
<feature type="transmembrane region" description="Helical" evidence="1">
    <location>
        <begin position="196"/>
        <end position="218"/>
    </location>
</feature>
<dbReference type="GeneID" id="66101014"/>
<dbReference type="Proteomes" id="UP000812287">
    <property type="component" value="Unassembled WGS sequence"/>
</dbReference>
<feature type="transmembrane region" description="Helical" evidence="1">
    <location>
        <begin position="157"/>
        <end position="175"/>
    </location>
</feature>
<organism evidence="3 4">
    <name type="scientific">Guyanagaster necrorhizus</name>
    <dbReference type="NCBI Taxonomy" id="856835"/>
    <lineage>
        <taxon>Eukaryota</taxon>
        <taxon>Fungi</taxon>
        <taxon>Dikarya</taxon>
        <taxon>Basidiomycota</taxon>
        <taxon>Agaricomycotina</taxon>
        <taxon>Agaricomycetes</taxon>
        <taxon>Agaricomycetidae</taxon>
        <taxon>Agaricales</taxon>
        <taxon>Marasmiineae</taxon>
        <taxon>Physalacriaceae</taxon>
        <taxon>Guyanagaster</taxon>
    </lineage>
</organism>
<dbReference type="PANTHER" id="PTHR40465:SF1">
    <property type="entry name" value="DUF6534 DOMAIN-CONTAINING PROTEIN"/>
    <property type="match status" value="1"/>
</dbReference>
<evidence type="ECO:0000256" key="1">
    <source>
        <dbReference type="SAM" id="Phobius"/>
    </source>
</evidence>
<gene>
    <name evidence="3" type="ORF">BT62DRAFT_1071066</name>
</gene>
<feature type="transmembrane region" description="Helical" evidence="1">
    <location>
        <begin position="88"/>
        <end position="108"/>
    </location>
</feature>
<keyword evidence="1" id="KW-0472">Membrane</keyword>
<dbReference type="InterPro" id="IPR045339">
    <property type="entry name" value="DUF6534"/>
</dbReference>
<keyword evidence="4" id="KW-1185">Reference proteome</keyword>
<reference evidence="3" key="1">
    <citation type="submission" date="2020-11" db="EMBL/GenBank/DDBJ databases">
        <title>Adaptations for nitrogen fixation in a non-lichenized fungal sporocarp promotes dispersal by wood-feeding termites.</title>
        <authorList>
            <consortium name="DOE Joint Genome Institute"/>
            <person name="Koch R.A."/>
            <person name="Yoon G."/>
            <person name="Arayal U."/>
            <person name="Lail K."/>
            <person name="Amirebrahimi M."/>
            <person name="Labutti K."/>
            <person name="Lipzen A."/>
            <person name="Riley R."/>
            <person name="Barry K."/>
            <person name="Henrissat B."/>
            <person name="Grigoriev I.V."/>
            <person name="Herr J.R."/>
            <person name="Aime M.C."/>
        </authorList>
    </citation>
    <scope>NUCLEOTIDE SEQUENCE</scope>
    <source>
        <strain evidence="3">MCA 3950</strain>
    </source>
</reference>
<feature type="domain" description="DUF6534" evidence="2">
    <location>
        <begin position="162"/>
        <end position="248"/>
    </location>
</feature>
<dbReference type="EMBL" id="MU250524">
    <property type="protein sequence ID" value="KAG7451858.1"/>
    <property type="molecule type" value="Genomic_DNA"/>
</dbReference>
<keyword evidence="1" id="KW-0812">Transmembrane</keyword>
<dbReference type="AlphaFoldDB" id="A0A9P7W399"/>
<proteinExistence type="predicted"/>
<feature type="transmembrane region" description="Helical" evidence="1">
    <location>
        <begin position="115"/>
        <end position="137"/>
    </location>
</feature>
<protein>
    <recommendedName>
        <fullName evidence="2">DUF6534 domain-containing protein</fullName>
    </recommendedName>
</protein>
<feature type="transmembrane region" description="Helical" evidence="1">
    <location>
        <begin position="12"/>
        <end position="33"/>
    </location>
</feature>
<comment type="caution">
    <text evidence="3">The sequence shown here is derived from an EMBL/GenBank/DDBJ whole genome shotgun (WGS) entry which is preliminary data.</text>
</comment>
<dbReference type="RefSeq" id="XP_043045358.1">
    <property type="nucleotide sequence ID" value="XM_043178720.1"/>
</dbReference>
<keyword evidence="1" id="KW-1133">Transmembrane helix</keyword>
<name>A0A9P7W399_9AGAR</name>
<evidence type="ECO:0000259" key="2">
    <source>
        <dbReference type="Pfam" id="PF20152"/>
    </source>
</evidence>
<feature type="transmembrane region" description="Helical" evidence="1">
    <location>
        <begin position="45"/>
        <end position="68"/>
    </location>
</feature>
<evidence type="ECO:0000313" key="3">
    <source>
        <dbReference type="EMBL" id="KAG7451858.1"/>
    </source>
</evidence>
<dbReference type="OrthoDB" id="3203775at2759"/>